<dbReference type="EMBL" id="UIGY01000016">
    <property type="protein sequence ID" value="SUZ08306.1"/>
    <property type="molecule type" value="Genomic_DNA"/>
</dbReference>
<evidence type="ECO:0000313" key="4">
    <source>
        <dbReference type="Proteomes" id="UP000053110"/>
    </source>
</evidence>
<feature type="signal peptide" evidence="1">
    <location>
        <begin position="1"/>
        <end position="21"/>
    </location>
</feature>
<dbReference type="HOGENOM" id="CLU_127756_0_0_1"/>
<reference evidence="3" key="3">
    <citation type="submission" date="2018-07" db="EMBL/GenBank/DDBJ databases">
        <authorList>
            <person name="Quirk P.G."/>
            <person name="Krulwich T.A."/>
        </authorList>
    </citation>
    <scope>NUCLEOTIDE SEQUENCE</scope>
    <source>
        <strain evidence="3">96224</strain>
    </source>
</reference>
<evidence type="ECO:0000313" key="2">
    <source>
        <dbReference type="EMBL" id="EPQ66733.1"/>
    </source>
</evidence>
<dbReference type="OrthoDB" id="10488073at2759"/>
<accession>A0A061HKW2</accession>
<dbReference type="AlphaFoldDB" id="A0A061HKW2"/>
<sequence length="161" mass="18357">MYFSKVATILQGASLFVAASASSTTAHISSGSKRFDCLGRIFTLSDYIEEKWEAVNFIISKKLIGRSSHEMEQEYLNDGQTNKIIYSDQGTTMYYLYQLRRLWYTEEDDNFNHNVMHHLLIDNLYRVSGIMLKESWTTREGSRVAGSGARGPKKSFCTIIG</sequence>
<gene>
    <name evidence="2" type="ORF">BGT96224_ASP20465</name>
    <name evidence="3" type="ORF">BGT96224V2_LOCUS1468</name>
</gene>
<reference evidence="4" key="1">
    <citation type="journal article" date="2013" name="Nat. Genet.">
        <title>The wheat powdery mildew genome shows the unique evolution of an obligate biotroph.</title>
        <authorList>
            <person name="Wicker T."/>
            <person name="Oberhaensli S."/>
            <person name="Parlange F."/>
            <person name="Buchmann J.P."/>
            <person name="Shatalina M."/>
            <person name="Roffler S."/>
            <person name="Ben-David R."/>
            <person name="Dolezel J."/>
            <person name="Simkova H."/>
            <person name="Schulze-Lefert P."/>
            <person name="Spanu P.D."/>
            <person name="Bruggmann R."/>
            <person name="Amselem J."/>
            <person name="Quesneville H."/>
            <person name="Ver Loren van Themaat E."/>
            <person name="Paape T."/>
            <person name="Shimizu K.K."/>
            <person name="Keller B."/>
        </authorList>
    </citation>
    <scope>NUCLEOTIDE SEQUENCE [LARGE SCALE GENOMIC DNA]</scope>
    <source>
        <strain evidence="4">96224</strain>
    </source>
</reference>
<proteinExistence type="predicted"/>
<dbReference type="EMBL" id="KE374989">
    <property type="protein sequence ID" value="EPQ66733.1"/>
    <property type="molecule type" value="Genomic_DNA"/>
</dbReference>
<organism evidence="3">
    <name type="scientific">Blumeria graminis f. sp. tritici 96224</name>
    <dbReference type="NCBI Taxonomy" id="1268274"/>
    <lineage>
        <taxon>Eukaryota</taxon>
        <taxon>Fungi</taxon>
        <taxon>Dikarya</taxon>
        <taxon>Ascomycota</taxon>
        <taxon>Pezizomycotina</taxon>
        <taxon>Leotiomycetes</taxon>
        <taxon>Erysiphales</taxon>
        <taxon>Erysiphaceae</taxon>
        <taxon>Blumeria</taxon>
    </lineage>
</organism>
<protein>
    <submittedName>
        <fullName evidence="3">BgtASP-20465</fullName>
    </submittedName>
</protein>
<name>A0A061HKW2_BLUGR</name>
<keyword evidence="1" id="KW-0732">Signal</keyword>
<reference evidence="2" key="2">
    <citation type="submission" date="2013-01" db="EMBL/GenBank/DDBJ databases">
        <title>The wheat powdery mildew genome reveals unique evolution of an obligate biotroph.</title>
        <authorList>
            <person name="Oberhaensli S."/>
            <person name="Wicker T."/>
            <person name="Keller B."/>
        </authorList>
    </citation>
    <scope>NUCLEOTIDE SEQUENCE</scope>
    <source>
        <strain evidence="2">96224</strain>
    </source>
</reference>
<evidence type="ECO:0000313" key="3">
    <source>
        <dbReference type="EMBL" id="SUZ08306.1"/>
    </source>
</evidence>
<feature type="chain" id="PRO_5044538447" evidence="1">
    <location>
        <begin position="22"/>
        <end position="161"/>
    </location>
</feature>
<dbReference type="Proteomes" id="UP000053110">
    <property type="component" value="Unassembled WGS sequence"/>
</dbReference>
<feature type="non-terminal residue" evidence="3">
    <location>
        <position position="161"/>
    </location>
</feature>
<evidence type="ECO:0000256" key="1">
    <source>
        <dbReference type="SAM" id="SignalP"/>
    </source>
</evidence>